<comment type="caution">
    <text evidence="2">The sequence shown here is derived from an EMBL/GenBank/DDBJ whole genome shotgun (WGS) entry which is preliminary data.</text>
</comment>
<feature type="chain" id="PRO_5035796007" description="Secreted protein" evidence="1">
    <location>
        <begin position="24"/>
        <end position="60"/>
    </location>
</feature>
<feature type="signal peptide" evidence="1">
    <location>
        <begin position="1"/>
        <end position="23"/>
    </location>
</feature>
<proteinExistence type="predicted"/>
<evidence type="ECO:0000313" key="2">
    <source>
        <dbReference type="EMBL" id="KAG0577456.1"/>
    </source>
</evidence>
<organism evidence="2 3">
    <name type="scientific">Ceratodon purpureus</name>
    <name type="common">Fire moss</name>
    <name type="synonym">Dicranum purpureum</name>
    <dbReference type="NCBI Taxonomy" id="3225"/>
    <lineage>
        <taxon>Eukaryota</taxon>
        <taxon>Viridiplantae</taxon>
        <taxon>Streptophyta</taxon>
        <taxon>Embryophyta</taxon>
        <taxon>Bryophyta</taxon>
        <taxon>Bryophytina</taxon>
        <taxon>Bryopsida</taxon>
        <taxon>Dicranidae</taxon>
        <taxon>Pseudoditrichales</taxon>
        <taxon>Ditrichaceae</taxon>
        <taxon>Ceratodon</taxon>
    </lineage>
</organism>
<reference evidence="2" key="1">
    <citation type="submission" date="2020-06" db="EMBL/GenBank/DDBJ databases">
        <title>WGS assembly of Ceratodon purpureus strain R40.</title>
        <authorList>
            <person name="Carey S.B."/>
            <person name="Jenkins J."/>
            <person name="Shu S."/>
            <person name="Lovell J.T."/>
            <person name="Sreedasyam A."/>
            <person name="Maumus F."/>
            <person name="Tiley G.P."/>
            <person name="Fernandez-Pozo N."/>
            <person name="Barry K."/>
            <person name="Chen C."/>
            <person name="Wang M."/>
            <person name="Lipzen A."/>
            <person name="Daum C."/>
            <person name="Saski C.A."/>
            <person name="Payton A.C."/>
            <person name="Mcbreen J.C."/>
            <person name="Conrad R.E."/>
            <person name="Kollar L.M."/>
            <person name="Olsson S."/>
            <person name="Huttunen S."/>
            <person name="Landis J.B."/>
            <person name="Wickett N.J."/>
            <person name="Johnson M.G."/>
            <person name="Rensing S.A."/>
            <person name="Grimwood J."/>
            <person name="Schmutz J."/>
            <person name="Mcdaniel S.F."/>
        </authorList>
    </citation>
    <scope>NUCLEOTIDE SEQUENCE</scope>
    <source>
        <strain evidence="2">R40</strain>
    </source>
</reference>
<sequence length="60" mass="6511">MRSSCSCLSFCIFFCLGSRFVHTLRVSDDHAYAALSNILKMSAGSSTAPSHDATIVHCKK</sequence>
<keyword evidence="1" id="KW-0732">Signal</keyword>
<name>A0A8T0I2V7_CERPU</name>
<evidence type="ECO:0008006" key="4">
    <source>
        <dbReference type="Google" id="ProtNLM"/>
    </source>
</evidence>
<accession>A0A8T0I2V7</accession>
<gene>
    <name evidence="2" type="ORF">KC19_5G157500</name>
</gene>
<evidence type="ECO:0000256" key="1">
    <source>
        <dbReference type="SAM" id="SignalP"/>
    </source>
</evidence>
<protein>
    <recommendedName>
        <fullName evidence="4">Secreted protein</fullName>
    </recommendedName>
</protein>
<keyword evidence="3" id="KW-1185">Reference proteome</keyword>
<dbReference type="Proteomes" id="UP000822688">
    <property type="component" value="Chromosome 5"/>
</dbReference>
<dbReference type="EMBL" id="CM026425">
    <property type="protein sequence ID" value="KAG0577456.1"/>
    <property type="molecule type" value="Genomic_DNA"/>
</dbReference>
<evidence type="ECO:0000313" key="3">
    <source>
        <dbReference type="Proteomes" id="UP000822688"/>
    </source>
</evidence>
<dbReference type="AlphaFoldDB" id="A0A8T0I2V7"/>